<dbReference type="Pfam" id="PF02120">
    <property type="entry name" value="Flg_hook"/>
    <property type="match status" value="1"/>
</dbReference>
<proteinExistence type="predicted"/>
<dbReference type="EMBL" id="CP021106">
    <property type="protein sequence ID" value="ARO88049.1"/>
    <property type="molecule type" value="Genomic_DNA"/>
</dbReference>
<dbReference type="OrthoDB" id="8596319at2"/>
<evidence type="ECO:0000256" key="1">
    <source>
        <dbReference type="SAM" id="MobiDB-lite"/>
    </source>
</evidence>
<dbReference type="Proteomes" id="UP000012179">
    <property type="component" value="Chromosome"/>
</dbReference>
<dbReference type="InterPro" id="IPR052563">
    <property type="entry name" value="FliK"/>
</dbReference>
<accession>A0A1W6SQH4</accession>
<keyword evidence="3" id="KW-0966">Cell projection</keyword>
<name>A0A1W6SQH4_9PROT</name>
<dbReference type="Gene3D" id="3.30.750.140">
    <property type="match status" value="1"/>
</dbReference>
<feature type="domain" description="Flagellar hook-length control protein-like C-terminal" evidence="2">
    <location>
        <begin position="357"/>
        <end position="439"/>
    </location>
</feature>
<dbReference type="InterPro" id="IPR021136">
    <property type="entry name" value="Flagellar_hook_control-like_C"/>
</dbReference>
<keyword evidence="4" id="KW-1185">Reference proteome</keyword>
<sequence>MLTSTMLQNSPNNIPPSAIRNTACAANADEDAPTTRFGKALEQEMNAMGDMPATHPANPNAKADDIAESTVTVAPDLRNMTDAQDSKEVEGLQDFKDLKDLEDAKNMKDRKNMKDVKGWGVNSPERQEPRETRIDTTAASPQLMDLAGILHGLIAAYRPEGRTGAQANTATDAAHSLADISMDPATATEQQGGLGVMQPVTAHPGGDGKIGMPAVAAITDTSIPMSRSPGMLAAVLAPSPRAKHAIDSQDIQSGAAIKLDPDRTPSEPQPIESGVWTPNQPINIGGPGKSLPEPAPNAFRDFPMTDLLAAGLPNTPVPLAAIPAERGIAPAAGTFAHTAPGLEPRIGATGWDNALGQKVLWMVSNQQQVAELNLNPPDLGPLQVVLSITNDQASATFVSQHADVRQALEAALPRLKEMMADSGISLGETTVSADSSQRQGEFEQQDRSPTRNGGNKETMAVPNIKSADIGMGRIHAAGNRLVDTFA</sequence>
<dbReference type="PANTHER" id="PTHR37533:SF2">
    <property type="entry name" value="FLAGELLAR HOOK-LENGTH CONTROL PROTEIN"/>
    <property type="match status" value="1"/>
</dbReference>
<dbReference type="CDD" id="cd17470">
    <property type="entry name" value="T3SS_Flik_C"/>
    <property type="match status" value="1"/>
</dbReference>
<dbReference type="InterPro" id="IPR038610">
    <property type="entry name" value="FliK-like_C_sf"/>
</dbReference>
<feature type="region of interest" description="Disordered" evidence="1">
    <location>
        <begin position="259"/>
        <end position="279"/>
    </location>
</feature>
<dbReference type="KEGG" id="nlc:EBAPG3_009850"/>
<reference evidence="3 4" key="1">
    <citation type="journal article" date="2015" name="Int. J. Syst. Evol. Microbiol.">
        <title>Nitrosospira lacus sp. nov., a psychrotolerant, ammonia-oxidizing bacterium from sandy lake sediment.</title>
        <authorList>
            <person name="Urakawa H."/>
            <person name="Garcia J.C."/>
            <person name="Nielsen J.L."/>
            <person name="Le V.Q."/>
            <person name="Kozlowski J.A."/>
            <person name="Stein L.Y."/>
            <person name="Lim C.K."/>
            <person name="Pommerening-Roser A."/>
            <person name="Martens-Habbena W."/>
            <person name="Stahl D.A."/>
            <person name="Klotz M.G."/>
        </authorList>
    </citation>
    <scope>NUCLEOTIDE SEQUENCE [LARGE SCALE GENOMIC DNA]</scope>
    <source>
        <strain evidence="3 4">APG3</strain>
    </source>
</reference>
<organism evidence="3 4">
    <name type="scientific">Nitrosospira lacus</name>
    <dbReference type="NCBI Taxonomy" id="1288494"/>
    <lineage>
        <taxon>Bacteria</taxon>
        <taxon>Pseudomonadati</taxon>
        <taxon>Pseudomonadota</taxon>
        <taxon>Betaproteobacteria</taxon>
        <taxon>Nitrosomonadales</taxon>
        <taxon>Nitrosomonadaceae</taxon>
        <taxon>Nitrosospira</taxon>
    </lineage>
</organism>
<dbReference type="AlphaFoldDB" id="A0A1W6SQH4"/>
<gene>
    <name evidence="3" type="ORF">EBAPG3_009850</name>
</gene>
<protein>
    <submittedName>
        <fullName evidence="3">Flagellar hook-length control protein FliK</fullName>
    </submittedName>
</protein>
<feature type="compositionally biased region" description="Polar residues" evidence="1">
    <location>
        <begin position="429"/>
        <end position="439"/>
    </location>
</feature>
<dbReference type="eggNOG" id="COG3144">
    <property type="taxonomic scope" value="Bacteria"/>
</dbReference>
<keyword evidence="3" id="KW-0969">Cilium</keyword>
<evidence type="ECO:0000259" key="2">
    <source>
        <dbReference type="Pfam" id="PF02120"/>
    </source>
</evidence>
<dbReference type="RefSeq" id="WP_004178671.1">
    <property type="nucleotide sequence ID" value="NZ_CP021106.3"/>
</dbReference>
<evidence type="ECO:0000313" key="3">
    <source>
        <dbReference type="EMBL" id="ARO88049.1"/>
    </source>
</evidence>
<evidence type="ECO:0000313" key="4">
    <source>
        <dbReference type="Proteomes" id="UP000012179"/>
    </source>
</evidence>
<feature type="region of interest" description="Disordered" evidence="1">
    <location>
        <begin position="429"/>
        <end position="463"/>
    </location>
</feature>
<dbReference type="PANTHER" id="PTHR37533">
    <property type="entry name" value="FLAGELLAR HOOK-LENGTH CONTROL PROTEIN"/>
    <property type="match status" value="1"/>
</dbReference>
<keyword evidence="3" id="KW-0282">Flagellum</keyword>
<feature type="compositionally biased region" description="Basic and acidic residues" evidence="1">
    <location>
        <begin position="440"/>
        <end position="449"/>
    </location>
</feature>